<proteinExistence type="predicted"/>
<dbReference type="AlphaFoldDB" id="A0A0N5B127"/>
<keyword evidence="2" id="KW-1185">Reference proteome</keyword>
<accession>A0A0N5B127</accession>
<sequence length="405" mass="44218">MEVDLHQLSPSNCSVNWPSKSSVLETPERKRFQHSISFVDSGLGSSLYNTSPNQVSMKPMKTSPLLRTPTDRSNRSAENLCCNVTPSPIKSFVHMSSYSSAFSSPEVRKCSVSKHELRLSNPENATSYQFSGISFLKNRENPINMVNGDIVTHGRPLAVKQYHAATPSTSRAPIRALVFSSSSGVEGIENDEAVADVTIPYTLPQTPSKGFEFDSMDKSMFGADDFFEIPTSTPLRDIGDNNVEGMPFPMQYPRLFEQASGPLEGSICDSFEVPAPSSAIFVSPGRMTLNNGSAQYNEPNPAFAGGSTNCTPDSSSQDAFLERSGGSALKKEAGEQCGNDVYMGSGSMKTFESSSVNFEPFQPPTEYPEPFSSQWSTIVFGDTCYQRELTKYAHSFLEAHSSDSF</sequence>
<feature type="region of interest" description="Disordered" evidence="1">
    <location>
        <begin position="51"/>
        <end position="77"/>
    </location>
</feature>
<evidence type="ECO:0000313" key="2">
    <source>
        <dbReference type="Proteomes" id="UP000046393"/>
    </source>
</evidence>
<protein>
    <submittedName>
        <fullName evidence="3">Protein aurora borealis</fullName>
    </submittedName>
</protein>
<name>A0A0N5B127_9BILA</name>
<dbReference type="WBParaSite" id="SMUV_0001097901-mRNA-1">
    <property type="protein sequence ID" value="SMUV_0001097901-mRNA-1"/>
    <property type="gene ID" value="SMUV_0001097901"/>
</dbReference>
<evidence type="ECO:0000313" key="3">
    <source>
        <dbReference type="WBParaSite" id="SMUV_0001097901-mRNA-1"/>
    </source>
</evidence>
<reference evidence="3" key="1">
    <citation type="submission" date="2017-02" db="UniProtKB">
        <authorList>
            <consortium name="WormBaseParasite"/>
        </authorList>
    </citation>
    <scope>IDENTIFICATION</scope>
</reference>
<organism evidence="2 3">
    <name type="scientific">Syphacia muris</name>
    <dbReference type="NCBI Taxonomy" id="451379"/>
    <lineage>
        <taxon>Eukaryota</taxon>
        <taxon>Metazoa</taxon>
        <taxon>Ecdysozoa</taxon>
        <taxon>Nematoda</taxon>
        <taxon>Chromadorea</taxon>
        <taxon>Rhabditida</taxon>
        <taxon>Spirurina</taxon>
        <taxon>Oxyuridomorpha</taxon>
        <taxon>Oxyuroidea</taxon>
        <taxon>Oxyuridae</taxon>
        <taxon>Syphacia</taxon>
    </lineage>
</organism>
<evidence type="ECO:0000256" key="1">
    <source>
        <dbReference type="SAM" id="MobiDB-lite"/>
    </source>
</evidence>
<dbReference type="Proteomes" id="UP000046393">
    <property type="component" value="Unplaced"/>
</dbReference>